<feature type="domain" description="GIY-YIG" evidence="2">
    <location>
        <begin position="1"/>
        <end position="79"/>
    </location>
</feature>
<sequence>MYFTYILRSDKDGSCYTGITDNLKRRIAEHNSGNVTYTSSKSPFRLVWFCGFPTKKKALEFELYLKSHSGIAFRNKRLI</sequence>
<dbReference type="InterPro" id="IPR050190">
    <property type="entry name" value="UPF0213_domain"/>
</dbReference>
<comment type="caution">
    <text evidence="3">The sequence shown here is derived from an EMBL/GenBank/DDBJ whole genome shotgun (WGS) entry which is preliminary data.</text>
</comment>
<dbReference type="Gene3D" id="3.40.1440.10">
    <property type="entry name" value="GIY-YIG endonuclease"/>
    <property type="match status" value="1"/>
</dbReference>
<dbReference type="PROSITE" id="PS50164">
    <property type="entry name" value="GIY_YIG"/>
    <property type="match status" value="1"/>
</dbReference>
<evidence type="ECO:0000256" key="1">
    <source>
        <dbReference type="ARBA" id="ARBA00007435"/>
    </source>
</evidence>
<evidence type="ECO:0000259" key="2">
    <source>
        <dbReference type="PROSITE" id="PS50164"/>
    </source>
</evidence>
<dbReference type="InterPro" id="IPR000305">
    <property type="entry name" value="GIY-YIG_endonuc"/>
</dbReference>
<dbReference type="Pfam" id="PF01541">
    <property type="entry name" value="GIY-YIG"/>
    <property type="match status" value="1"/>
</dbReference>
<evidence type="ECO:0000313" key="3">
    <source>
        <dbReference type="EMBL" id="MBI3627662.1"/>
    </source>
</evidence>
<protein>
    <submittedName>
        <fullName evidence="3">GIY-YIG nuclease family protein</fullName>
    </submittedName>
</protein>
<accession>A0A9D6LRW1</accession>
<dbReference type="AlphaFoldDB" id="A0A9D6LRW1"/>
<organism evidence="3 4">
    <name type="scientific">Candidatus Sungiibacteriota bacterium</name>
    <dbReference type="NCBI Taxonomy" id="2750080"/>
    <lineage>
        <taxon>Bacteria</taxon>
        <taxon>Candidatus Sungiibacteriota</taxon>
    </lineage>
</organism>
<dbReference type="SUPFAM" id="SSF82771">
    <property type="entry name" value="GIY-YIG endonuclease"/>
    <property type="match status" value="1"/>
</dbReference>
<evidence type="ECO:0000313" key="4">
    <source>
        <dbReference type="Proteomes" id="UP000808388"/>
    </source>
</evidence>
<dbReference type="PANTHER" id="PTHR34477:SF1">
    <property type="entry name" value="UPF0213 PROTEIN YHBQ"/>
    <property type="match status" value="1"/>
</dbReference>
<name>A0A9D6LRW1_9BACT</name>
<gene>
    <name evidence="3" type="ORF">HY220_02870</name>
</gene>
<dbReference type="PANTHER" id="PTHR34477">
    <property type="entry name" value="UPF0213 PROTEIN YHBQ"/>
    <property type="match status" value="1"/>
</dbReference>
<reference evidence="3" key="1">
    <citation type="submission" date="2020-07" db="EMBL/GenBank/DDBJ databases">
        <title>Huge and variable diversity of episymbiotic CPR bacteria and DPANN archaea in groundwater ecosystems.</title>
        <authorList>
            <person name="He C.Y."/>
            <person name="Keren R."/>
            <person name="Whittaker M."/>
            <person name="Farag I.F."/>
            <person name="Doudna J."/>
            <person name="Cate J.H.D."/>
            <person name="Banfield J.F."/>
        </authorList>
    </citation>
    <scope>NUCLEOTIDE SEQUENCE</scope>
    <source>
        <strain evidence="3">NC_groundwater_972_Pr1_S-0.2um_49_27</strain>
    </source>
</reference>
<comment type="similarity">
    <text evidence="1">Belongs to the UPF0213 family.</text>
</comment>
<proteinExistence type="inferred from homology"/>
<dbReference type="CDD" id="cd10449">
    <property type="entry name" value="GIY-YIG_SLX1_like"/>
    <property type="match status" value="1"/>
</dbReference>
<dbReference type="InterPro" id="IPR035901">
    <property type="entry name" value="GIY-YIG_endonuc_sf"/>
</dbReference>
<dbReference type="Proteomes" id="UP000808388">
    <property type="component" value="Unassembled WGS sequence"/>
</dbReference>
<dbReference type="EMBL" id="JACQCQ010000009">
    <property type="protein sequence ID" value="MBI3627662.1"/>
    <property type="molecule type" value="Genomic_DNA"/>
</dbReference>